<dbReference type="OrthoDB" id="1957909at2"/>
<name>D5X7K6_THEPJ</name>
<protein>
    <submittedName>
        <fullName evidence="1">Stage III sporulation protein AB</fullName>
    </submittedName>
</protein>
<dbReference type="eggNOG" id="ENOG5032S0Q">
    <property type="taxonomic scope" value="Bacteria"/>
</dbReference>
<dbReference type="KEGG" id="tjr:TherJR_1727"/>
<dbReference type="AlphaFoldDB" id="D5X7K6"/>
<evidence type="ECO:0000313" key="1">
    <source>
        <dbReference type="EMBL" id="ADG82576.1"/>
    </source>
</evidence>
<gene>
    <name evidence="1" type="ordered locus">TherJR_1727</name>
</gene>
<evidence type="ECO:0000313" key="2">
    <source>
        <dbReference type="Proteomes" id="UP000002377"/>
    </source>
</evidence>
<proteinExistence type="predicted"/>
<keyword evidence="2" id="KW-1185">Reference proteome</keyword>
<dbReference type="STRING" id="635013.TherJR_1727"/>
<dbReference type="Proteomes" id="UP000002377">
    <property type="component" value="Chromosome"/>
</dbReference>
<dbReference type="RefSeq" id="WP_013120589.1">
    <property type="nucleotide sequence ID" value="NC_014152.1"/>
</dbReference>
<dbReference type="InterPro" id="IPR014198">
    <property type="entry name" value="Spore_III_AB"/>
</dbReference>
<organism evidence="1 2">
    <name type="scientific">Thermincola potens (strain JR)</name>
    <dbReference type="NCBI Taxonomy" id="635013"/>
    <lineage>
        <taxon>Bacteria</taxon>
        <taxon>Bacillati</taxon>
        <taxon>Bacillota</taxon>
        <taxon>Clostridia</taxon>
        <taxon>Eubacteriales</taxon>
        <taxon>Thermincolaceae</taxon>
        <taxon>Thermincola</taxon>
    </lineage>
</organism>
<sequence precursor="true">MLKLIGAFLAVAACGGIGLTVAQHYIQRPKQLRAMLSALQMLETEIVYGATPLPDAMENVGRNCDEKIARIFLAARDFLCSAEGLTAGEAWHLAVEKYGYDLAFIREDLSVLKRISGFLGCSDRDDQSKHLQLTREQLRYEIAKAEAAAQSNGKVWKSLGFLFGLVLVLMVY</sequence>
<dbReference type="Pfam" id="PF09548">
    <property type="entry name" value="Spore_III_AB"/>
    <property type="match status" value="1"/>
</dbReference>
<dbReference type="PIRSF" id="PIRSF021435">
    <property type="entry name" value="SpoIIIAB"/>
    <property type="match status" value="1"/>
</dbReference>
<dbReference type="EMBL" id="CP002028">
    <property type="protein sequence ID" value="ADG82576.1"/>
    <property type="molecule type" value="Genomic_DNA"/>
</dbReference>
<accession>D5X7K6</accession>
<dbReference type="HOGENOM" id="CLU_120887_1_2_9"/>
<dbReference type="NCBIfam" id="TIGR02833">
    <property type="entry name" value="spore_III_AB"/>
    <property type="match status" value="1"/>
</dbReference>
<reference evidence="1 2" key="1">
    <citation type="submission" date="2010-05" db="EMBL/GenBank/DDBJ databases">
        <title>Complete sequence of Thermincola sp. JR.</title>
        <authorList>
            <consortium name="US DOE Joint Genome Institute"/>
            <person name="Lucas S."/>
            <person name="Copeland A."/>
            <person name="Lapidus A."/>
            <person name="Cheng J.-F."/>
            <person name="Bruce D."/>
            <person name="Goodwin L."/>
            <person name="Pitluck S."/>
            <person name="Chertkov O."/>
            <person name="Detter J.C."/>
            <person name="Han C."/>
            <person name="Tapia R."/>
            <person name="Land M."/>
            <person name="Hauser L."/>
            <person name="Kyrpides N."/>
            <person name="Mikhailova N."/>
            <person name="Hazen T.C."/>
            <person name="Woyke T."/>
        </authorList>
    </citation>
    <scope>NUCLEOTIDE SEQUENCE [LARGE SCALE GENOMIC DNA]</scope>
    <source>
        <strain evidence="1 2">JR</strain>
    </source>
</reference>